<gene>
    <name evidence="7" type="ORF">SCLCIDRAFT_1209647</name>
</gene>
<dbReference type="EMBL" id="KN822010">
    <property type="protein sequence ID" value="KIM68226.1"/>
    <property type="molecule type" value="Genomic_DNA"/>
</dbReference>
<dbReference type="GO" id="GO:0051010">
    <property type="term" value="F:microtubule plus-end binding"/>
    <property type="evidence" value="ECO:0007669"/>
    <property type="project" value="TreeGrafter"/>
</dbReference>
<reference evidence="8" key="2">
    <citation type="submission" date="2015-01" db="EMBL/GenBank/DDBJ databases">
        <title>Evolutionary Origins and Diversification of the Mycorrhizal Mutualists.</title>
        <authorList>
            <consortium name="DOE Joint Genome Institute"/>
            <consortium name="Mycorrhizal Genomics Consortium"/>
            <person name="Kohler A."/>
            <person name="Kuo A."/>
            <person name="Nagy L.G."/>
            <person name="Floudas D."/>
            <person name="Copeland A."/>
            <person name="Barry K.W."/>
            <person name="Cichocki N."/>
            <person name="Veneault-Fourrey C."/>
            <person name="LaButti K."/>
            <person name="Lindquist E.A."/>
            <person name="Lipzen A."/>
            <person name="Lundell T."/>
            <person name="Morin E."/>
            <person name="Murat C."/>
            <person name="Riley R."/>
            <person name="Ohm R."/>
            <person name="Sun H."/>
            <person name="Tunlid A."/>
            <person name="Henrissat B."/>
            <person name="Grigoriev I.V."/>
            <person name="Hibbett D.S."/>
            <person name="Martin F."/>
        </authorList>
    </citation>
    <scope>NUCLEOTIDE SEQUENCE [LARGE SCALE GENOMIC DNA]</scope>
    <source>
        <strain evidence="8">Foug A</strain>
    </source>
</reference>
<dbReference type="InParanoid" id="A0A0C3EJZ1"/>
<dbReference type="GO" id="GO:0007021">
    <property type="term" value="P:tubulin complex assembly"/>
    <property type="evidence" value="ECO:0007669"/>
    <property type="project" value="InterPro"/>
</dbReference>
<evidence type="ECO:0000256" key="2">
    <source>
        <dbReference type="ARBA" id="ARBA00022490"/>
    </source>
</evidence>
<dbReference type="PANTHER" id="PTHR18916">
    <property type="entry name" value="DYNACTIN 1-RELATED MICROTUBULE-BINDING"/>
    <property type="match status" value="1"/>
</dbReference>
<dbReference type="InterPro" id="IPR036859">
    <property type="entry name" value="CAP-Gly_dom_sf"/>
</dbReference>
<organism evidence="7 8">
    <name type="scientific">Scleroderma citrinum Foug A</name>
    <dbReference type="NCBI Taxonomy" id="1036808"/>
    <lineage>
        <taxon>Eukaryota</taxon>
        <taxon>Fungi</taxon>
        <taxon>Dikarya</taxon>
        <taxon>Basidiomycota</taxon>
        <taxon>Agaricomycotina</taxon>
        <taxon>Agaricomycetes</taxon>
        <taxon>Agaricomycetidae</taxon>
        <taxon>Boletales</taxon>
        <taxon>Sclerodermatineae</taxon>
        <taxon>Sclerodermataceae</taxon>
        <taxon>Scleroderma</taxon>
    </lineage>
</organism>
<keyword evidence="3" id="KW-0143">Chaperone</keyword>
<dbReference type="InterPro" id="IPR000626">
    <property type="entry name" value="Ubiquitin-like_dom"/>
</dbReference>
<dbReference type="SMART" id="SM01052">
    <property type="entry name" value="CAP_GLY"/>
    <property type="match status" value="1"/>
</dbReference>
<dbReference type="PANTHER" id="PTHR18916:SF85">
    <property type="entry name" value="TUBULIN-FOLDING COFACTOR B"/>
    <property type="match status" value="1"/>
</dbReference>
<feature type="domain" description="Ubiquitin-like" evidence="5">
    <location>
        <begin position="5"/>
        <end position="86"/>
    </location>
</feature>
<dbReference type="InterPro" id="IPR029071">
    <property type="entry name" value="Ubiquitin-like_domsf"/>
</dbReference>
<evidence type="ECO:0000259" key="5">
    <source>
        <dbReference type="PROSITE" id="PS50053"/>
    </source>
</evidence>
<protein>
    <recommendedName>
        <fullName evidence="9">CAP-Gly domain-containing protein</fullName>
    </recommendedName>
</protein>
<dbReference type="GO" id="GO:0005634">
    <property type="term" value="C:nucleus"/>
    <property type="evidence" value="ECO:0007669"/>
    <property type="project" value="TreeGrafter"/>
</dbReference>
<dbReference type="Gene3D" id="2.30.30.190">
    <property type="entry name" value="CAP Gly-rich-like domain"/>
    <property type="match status" value="1"/>
</dbReference>
<name>A0A0C3EJZ1_9AGAM</name>
<evidence type="ECO:0000259" key="6">
    <source>
        <dbReference type="PROSITE" id="PS50245"/>
    </source>
</evidence>
<dbReference type="HOGENOM" id="CLU_067577_2_0_1"/>
<comment type="subcellular location">
    <subcellularLocation>
        <location evidence="1">Cytoplasm</location>
    </subcellularLocation>
</comment>
<dbReference type="InterPro" id="IPR000938">
    <property type="entry name" value="CAP-Gly_domain"/>
</dbReference>
<proteinExistence type="inferred from homology"/>
<sequence length="229" mass="25431">MSSIVNVFVVSPDTRSERRFDLHITVEQLKAKLELITGIPVQNQKISIENSDGQTLGQLADDTKQLGYYGLVNLQTLKVTDTNPSTSFTGQLSDVSQVEKFELSDEAYAKRTDTVLAYKARNKMGRFAPPSEAVPAPKVDIPIGARCEVESEEESLHKRGTVCFVGSTKFATTGVWVGVEYDEPIGRNDGSVQGERYFTCRPNYGVFVRPDRLKVGDFPVEVIDLDEEM</sequence>
<dbReference type="OrthoDB" id="5295208at2759"/>
<dbReference type="InterPro" id="IPR045172">
    <property type="entry name" value="TBCB_Ubl"/>
</dbReference>
<dbReference type="SUPFAM" id="SSF54236">
    <property type="entry name" value="Ubiquitin-like"/>
    <property type="match status" value="1"/>
</dbReference>
<dbReference type="GO" id="GO:0005938">
    <property type="term" value="C:cell cortex"/>
    <property type="evidence" value="ECO:0007669"/>
    <property type="project" value="TreeGrafter"/>
</dbReference>
<dbReference type="Gene3D" id="3.10.20.90">
    <property type="entry name" value="Phosphatidylinositol 3-kinase Catalytic Subunit, Chain A, domain 1"/>
    <property type="match status" value="1"/>
</dbReference>
<dbReference type="Pfam" id="PF01302">
    <property type="entry name" value="CAP_GLY"/>
    <property type="match status" value="1"/>
</dbReference>
<dbReference type="CDD" id="cd01789">
    <property type="entry name" value="Ubl_TBCB"/>
    <property type="match status" value="1"/>
</dbReference>
<dbReference type="PROSITE" id="PS50245">
    <property type="entry name" value="CAP_GLY_2"/>
    <property type="match status" value="1"/>
</dbReference>
<accession>A0A0C3EJZ1</accession>
<dbReference type="GO" id="GO:0043014">
    <property type="term" value="F:alpha-tubulin binding"/>
    <property type="evidence" value="ECO:0007669"/>
    <property type="project" value="InterPro"/>
</dbReference>
<dbReference type="Proteomes" id="UP000053989">
    <property type="component" value="Unassembled WGS sequence"/>
</dbReference>
<feature type="domain" description="CAP-Gly" evidence="6">
    <location>
        <begin position="174"/>
        <end position="209"/>
    </location>
</feature>
<dbReference type="GO" id="GO:0005829">
    <property type="term" value="C:cytosol"/>
    <property type="evidence" value="ECO:0007669"/>
    <property type="project" value="UniProtKB-ARBA"/>
</dbReference>
<dbReference type="GO" id="GO:0031122">
    <property type="term" value="P:cytoplasmic microtubule organization"/>
    <property type="evidence" value="ECO:0007669"/>
    <property type="project" value="TreeGrafter"/>
</dbReference>
<dbReference type="FunCoup" id="A0A0C3EJZ1">
    <property type="interactions" value="367"/>
</dbReference>
<dbReference type="PROSITE" id="PS50053">
    <property type="entry name" value="UBIQUITIN_2"/>
    <property type="match status" value="1"/>
</dbReference>
<dbReference type="GO" id="GO:0007023">
    <property type="term" value="P:post-chaperonin tubulin folding pathway"/>
    <property type="evidence" value="ECO:0007669"/>
    <property type="project" value="InterPro"/>
</dbReference>
<evidence type="ECO:0000256" key="4">
    <source>
        <dbReference type="ARBA" id="ARBA00025779"/>
    </source>
</evidence>
<dbReference type="FunFam" id="2.30.30.190:FF:000013">
    <property type="entry name" value="Tubulin-folding cofactor B"/>
    <property type="match status" value="1"/>
</dbReference>
<evidence type="ECO:0008006" key="9">
    <source>
        <dbReference type="Google" id="ProtNLM"/>
    </source>
</evidence>
<dbReference type="AlphaFoldDB" id="A0A0C3EJZ1"/>
<reference evidence="7 8" key="1">
    <citation type="submission" date="2014-04" db="EMBL/GenBank/DDBJ databases">
        <authorList>
            <consortium name="DOE Joint Genome Institute"/>
            <person name="Kuo A."/>
            <person name="Kohler A."/>
            <person name="Nagy L.G."/>
            <person name="Floudas D."/>
            <person name="Copeland A."/>
            <person name="Barry K.W."/>
            <person name="Cichocki N."/>
            <person name="Veneault-Fourrey C."/>
            <person name="LaButti K."/>
            <person name="Lindquist E.A."/>
            <person name="Lipzen A."/>
            <person name="Lundell T."/>
            <person name="Morin E."/>
            <person name="Murat C."/>
            <person name="Sun H."/>
            <person name="Tunlid A."/>
            <person name="Henrissat B."/>
            <person name="Grigoriev I.V."/>
            <person name="Hibbett D.S."/>
            <person name="Martin F."/>
            <person name="Nordberg H.P."/>
            <person name="Cantor M.N."/>
            <person name="Hua S.X."/>
        </authorList>
    </citation>
    <scope>NUCLEOTIDE SEQUENCE [LARGE SCALE GENOMIC DNA]</scope>
    <source>
        <strain evidence="7 8">Foug A</strain>
    </source>
</reference>
<evidence type="ECO:0000256" key="3">
    <source>
        <dbReference type="ARBA" id="ARBA00023186"/>
    </source>
</evidence>
<keyword evidence="2" id="KW-0963">Cytoplasm</keyword>
<evidence type="ECO:0000313" key="7">
    <source>
        <dbReference type="EMBL" id="KIM68226.1"/>
    </source>
</evidence>
<evidence type="ECO:0000256" key="1">
    <source>
        <dbReference type="ARBA" id="ARBA00004496"/>
    </source>
</evidence>
<dbReference type="SUPFAM" id="SSF74924">
    <property type="entry name" value="Cap-Gly domain"/>
    <property type="match status" value="1"/>
</dbReference>
<dbReference type="Pfam" id="PF14560">
    <property type="entry name" value="Ubiquitin_2"/>
    <property type="match status" value="1"/>
</dbReference>
<dbReference type="STRING" id="1036808.A0A0C3EJZ1"/>
<keyword evidence="8" id="KW-1185">Reference proteome</keyword>
<evidence type="ECO:0000313" key="8">
    <source>
        <dbReference type="Proteomes" id="UP000053989"/>
    </source>
</evidence>
<dbReference type="GO" id="GO:0035371">
    <property type="term" value="C:microtubule plus-end"/>
    <property type="evidence" value="ECO:0007669"/>
    <property type="project" value="TreeGrafter"/>
</dbReference>
<comment type="similarity">
    <text evidence="4">Belongs to the TBCB family.</text>
</comment>
<dbReference type="SMART" id="SM00213">
    <property type="entry name" value="UBQ"/>
    <property type="match status" value="1"/>
</dbReference>